<dbReference type="AlphaFoldDB" id="A0A0S4TBJ5"/>
<dbReference type="VEuPathDB" id="CryptoDB:GY17_00001087"/>
<comment type="similarity">
    <text evidence="1">Belongs to the DSS1/SEM1 family.</text>
</comment>
<dbReference type="Proteomes" id="UP000199752">
    <property type="component" value="Chromosome 1"/>
</dbReference>
<reference evidence="3 4" key="3">
    <citation type="submission" date="2017-10" db="EMBL/GenBank/DDBJ databases">
        <title>Consistent, comparative and evidence-based genome annotation and re-annotation for the closely-related species, Cryptosporidium parvum, C. hominis and C. tyzzeri.</title>
        <authorList>
            <person name="Baptista R.P."/>
            <person name="Li Y."/>
            <person name="Sateriale A."/>
            <person name="Striepen B."/>
            <person name="Kissinger J.C."/>
        </authorList>
    </citation>
    <scope>NUCLEOTIDE SEQUENCE [LARGE SCALE GENOMIC DNA]</scope>
    <source>
        <strain evidence="3">30976</strain>
    </source>
</reference>
<name>A0A0S4TBJ5_CRYHO</name>
<evidence type="ECO:0000313" key="2">
    <source>
        <dbReference type="EMBL" id="CUV04027.1"/>
    </source>
</evidence>
<dbReference type="EMBL" id="LN877947">
    <property type="protein sequence ID" value="CUV04027.1"/>
    <property type="molecule type" value="Genomic_DNA"/>
</dbReference>
<evidence type="ECO:0000313" key="3">
    <source>
        <dbReference type="EMBL" id="PPS97052.1"/>
    </source>
</evidence>
<sequence>MASNEETGNDNINSFIDEIDDELEEFDDLDNIETQIDPDVGEWDENWDATGWDDEDVDDEFIKQLHHELQEFEKRQANKSN</sequence>
<dbReference type="InterPro" id="IPR007834">
    <property type="entry name" value="DSS1_SEM1"/>
</dbReference>
<accession>A0A0S4TBJ5</accession>
<dbReference type="Proteomes" id="UP001429100">
    <property type="component" value="Unassembled WGS sequence"/>
</dbReference>
<dbReference type="VEuPathDB" id="CryptoDB:ChTU502y2012_411g0390"/>
<evidence type="ECO:0000313" key="4">
    <source>
        <dbReference type="Proteomes" id="UP001429100"/>
    </source>
</evidence>
<dbReference type="VEuPathDB" id="CryptoDB:CHUDEA1_new_04"/>
<reference evidence="3 4" key="1">
    <citation type="submission" date="2014-11" db="EMBL/GenBank/DDBJ databases">
        <title>Comparative genomic analysis of Cryptosporidium hominis reveals occurrence of genetic recombination in virulent subtypes.</title>
        <authorList>
            <person name="Guo Y."/>
            <person name="Tang K."/>
            <person name="Frace M."/>
            <person name="Li N."/>
            <person name="Roellig D.M."/>
            <person name="Sammons S."/>
            <person name="Knipe K."/>
            <person name="Rowe L."/>
            <person name="Feng Y."/>
            <person name="Xiao L."/>
        </authorList>
    </citation>
    <scope>NUCLEOTIDE SEQUENCE [LARGE SCALE GENOMIC DNA]</scope>
    <source>
        <strain evidence="3">30976</strain>
    </source>
</reference>
<dbReference type="EMBL" id="JTAI01000044">
    <property type="protein sequence ID" value="PPS97052.1"/>
    <property type="molecule type" value="Genomic_DNA"/>
</dbReference>
<proteinExistence type="inferred from homology"/>
<dbReference type="GO" id="GO:0006406">
    <property type="term" value="P:mRNA export from nucleus"/>
    <property type="evidence" value="ECO:0007669"/>
    <property type="project" value="InterPro"/>
</dbReference>
<dbReference type="GO" id="GO:0008541">
    <property type="term" value="C:proteasome regulatory particle, lid subcomplex"/>
    <property type="evidence" value="ECO:0007669"/>
    <property type="project" value="InterPro"/>
</dbReference>
<dbReference type="GO" id="GO:0043248">
    <property type="term" value="P:proteasome assembly"/>
    <property type="evidence" value="ECO:0007669"/>
    <property type="project" value="InterPro"/>
</dbReference>
<organism evidence="2">
    <name type="scientific">Cryptosporidium hominis</name>
    <dbReference type="NCBI Taxonomy" id="237895"/>
    <lineage>
        <taxon>Eukaryota</taxon>
        <taxon>Sar</taxon>
        <taxon>Alveolata</taxon>
        <taxon>Apicomplexa</taxon>
        <taxon>Conoidasida</taxon>
        <taxon>Coccidia</taxon>
        <taxon>Eucoccidiorida</taxon>
        <taxon>Eimeriorina</taxon>
        <taxon>Cryptosporidiidae</taxon>
        <taxon>Cryptosporidium</taxon>
    </lineage>
</organism>
<protein>
    <submittedName>
        <fullName evidence="2">Uncharacterized protein</fullName>
    </submittedName>
</protein>
<reference evidence="2" key="2">
    <citation type="submission" date="2015-08" db="EMBL/GenBank/DDBJ databases">
        <authorList>
            <person name="Babu N.S."/>
            <person name="Beckwith C.J."/>
            <person name="Beseler K.G."/>
            <person name="Brison A."/>
            <person name="Carone J.V."/>
            <person name="Caskin T.P."/>
            <person name="Diamond M."/>
            <person name="Durham M.E."/>
            <person name="Foxe J.M."/>
            <person name="Go M."/>
            <person name="Henderson B.A."/>
            <person name="Jones I.B."/>
            <person name="McGettigan J.A."/>
            <person name="Micheletti S.J."/>
            <person name="Nasrallah M.E."/>
            <person name="Ortiz D."/>
            <person name="Piller C.R."/>
            <person name="Privatt S.R."/>
            <person name="Schneider S.L."/>
            <person name="Sharp S."/>
            <person name="Smith T.C."/>
            <person name="Stanton J.D."/>
            <person name="Ullery H.E."/>
            <person name="Wilson R.J."/>
            <person name="Serrano M.G."/>
            <person name="Buck G."/>
            <person name="Lee V."/>
            <person name="Wang Y."/>
            <person name="Carvalho R."/>
            <person name="Voegtly L."/>
            <person name="Shi R."/>
            <person name="Duckworth R."/>
            <person name="Johnson A."/>
            <person name="Loviza R."/>
            <person name="Walstead R."/>
            <person name="Shah Z."/>
            <person name="Kiflezghi M."/>
            <person name="Wade K."/>
            <person name="Ball S.L."/>
            <person name="Bradley K.W."/>
            <person name="Asai D.J."/>
            <person name="Bowman C.A."/>
            <person name="Russell D.A."/>
            <person name="Pope W.H."/>
            <person name="Jacobs-Sera D."/>
            <person name="Hendrix R.W."/>
            <person name="Hatfull G.F."/>
        </authorList>
    </citation>
    <scope>NUCLEOTIDE SEQUENCE [LARGE SCALE GENOMIC DNA]</scope>
</reference>
<dbReference type="OrthoDB" id="364470at2759"/>
<dbReference type="SMART" id="SM01385">
    <property type="entry name" value="DSS1_SEM1"/>
    <property type="match status" value="1"/>
</dbReference>
<gene>
    <name evidence="2" type="ORF">CHUDEA1_new_04</name>
    <name evidence="3" type="ORF">GY17_00001087</name>
</gene>
<keyword evidence="4" id="KW-1185">Reference proteome</keyword>
<evidence type="ECO:0000256" key="1">
    <source>
        <dbReference type="ARBA" id="ARBA00034491"/>
    </source>
</evidence>